<feature type="transmembrane region" description="Helical" evidence="1">
    <location>
        <begin position="52"/>
        <end position="76"/>
    </location>
</feature>
<keyword evidence="1" id="KW-0812">Transmembrane</keyword>
<protein>
    <submittedName>
        <fullName evidence="2">Uncharacterized protein</fullName>
    </submittedName>
</protein>
<keyword evidence="1" id="KW-1133">Transmembrane helix</keyword>
<sequence>MSWTAEGYGIAIEAVTPQLLCDLNPPKEVSNEAEYQNAQVPPLFHITTTANYFGYLISLLGIFFSMHAVLVLFLGWDRIFGRFSQF</sequence>
<accession>A0A0C3JWF7</accession>
<proteinExistence type="predicted"/>
<dbReference type="AlphaFoldDB" id="A0A0C3JWF7"/>
<dbReference type="Proteomes" id="UP000054217">
    <property type="component" value="Unassembled WGS sequence"/>
</dbReference>
<keyword evidence="3" id="KW-1185">Reference proteome</keyword>
<organism evidence="2 3">
    <name type="scientific">Pisolithus tinctorius Marx 270</name>
    <dbReference type="NCBI Taxonomy" id="870435"/>
    <lineage>
        <taxon>Eukaryota</taxon>
        <taxon>Fungi</taxon>
        <taxon>Dikarya</taxon>
        <taxon>Basidiomycota</taxon>
        <taxon>Agaricomycotina</taxon>
        <taxon>Agaricomycetes</taxon>
        <taxon>Agaricomycetidae</taxon>
        <taxon>Boletales</taxon>
        <taxon>Sclerodermatineae</taxon>
        <taxon>Pisolithaceae</taxon>
        <taxon>Pisolithus</taxon>
    </lineage>
</organism>
<gene>
    <name evidence="2" type="ORF">M404DRAFT_1002885</name>
</gene>
<evidence type="ECO:0000256" key="1">
    <source>
        <dbReference type="SAM" id="Phobius"/>
    </source>
</evidence>
<reference evidence="3" key="2">
    <citation type="submission" date="2015-01" db="EMBL/GenBank/DDBJ databases">
        <title>Evolutionary Origins and Diversification of the Mycorrhizal Mutualists.</title>
        <authorList>
            <consortium name="DOE Joint Genome Institute"/>
            <consortium name="Mycorrhizal Genomics Consortium"/>
            <person name="Kohler A."/>
            <person name="Kuo A."/>
            <person name="Nagy L.G."/>
            <person name="Floudas D."/>
            <person name="Copeland A."/>
            <person name="Barry K.W."/>
            <person name="Cichocki N."/>
            <person name="Veneault-Fourrey C."/>
            <person name="LaButti K."/>
            <person name="Lindquist E.A."/>
            <person name="Lipzen A."/>
            <person name="Lundell T."/>
            <person name="Morin E."/>
            <person name="Murat C."/>
            <person name="Riley R."/>
            <person name="Ohm R."/>
            <person name="Sun H."/>
            <person name="Tunlid A."/>
            <person name="Henrissat B."/>
            <person name="Grigoriev I.V."/>
            <person name="Hibbett D.S."/>
            <person name="Martin F."/>
        </authorList>
    </citation>
    <scope>NUCLEOTIDE SEQUENCE [LARGE SCALE GENOMIC DNA]</scope>
    <source>
        <strain evidence="3">Marx 270</strain>
    </source>
</reference>
<dbReference type="EMBL" id="KN831986">
    <property type="protein sequence ID" value="KIO01767.1"/>
    <property type="molecule type" value="Genomic_DNA"/>
</dbReference>
<evidence type="ECO:0000313" key="3">
    <source>
        <dbReference type="Proteomes" id="UP000054217"/>
    </source>
</evidence>
<name>A0A0C3JWF7_PISTI</name>
<dbReference type="InParanoid" id="A0A0C3JWF7"/>
<reference evidence="2 3" key="1">
    <citation type="submission" date="2014-04" db="EMBL/GenBank/DDBJ databases">
        <authorList>
            <consortium name="DOE Joint Genome Institute"/>
            <person name="Kuo A."/>
            <person name="Kohler A."/>
            <person name="Costa M.D."/>
            <person name="Nagy L.G."/>
            <person name="Floudas D."/>
            <person name="Copeland A."/>
            <person name="Barry K.W."/>
            <person name="Cichocki N."/>
            <person name="Veneault-Fourrey C."/>
            <person name="LaButti K."/>
            <person name="Lindquist E.A."/>
            <person name="Lipzen A."/>
            <person name="Lundell T."/>
            <person name="Morin E."/>
            <person name="Murat C."/>
            <person name="Sun H."/>
            <person name="Tunlid A."/>
            <person name="Henrissat B."/>
            <person name="Grigoriev I.V."/>
            <person name="Hibbett D.S."/>
            <person name="Martin F."/>
            <person name="Nordberg H.P."/>
            <person name="Cantor M.N."/>
            <person name="Hua S.X."/>
        </authorList>
    </citation>
    <scope>NUCLEOTIDE SEQUENCE [LARGE SCALE GENOMIC DNA]</scope>
    <source>
        <strain evidence="2 3">Marx 270</strain>
    </source>
</reference>
<dbReference type="HOGENOM" id="CLU_2498766_0_0_1"/>
<evidence type="ECO:0000313" key="2">
    <source>
        <dbReference type="EMBL" id="KIO01767.1"/>
    </source>
</evidence>
<keyword evidence="1" id="KW-0472">Membrane</keyword>